<comment type="caution">
    <text evidence="1">The sequence shown here is derived from an EMBL/GenBank/DDBJ whole genome shotgun (WGS) entry which is preliminary data.</text>
</comment>
<protein>
    <submittedName>
        <fullName evidence="1">Uncharacterized protein</fullName>
    </submittedName>
</protein>
<sequence length="59" mass="6484">MTIKQHHVNLCRITTFTPLQSPSTTTTTTNTTTTTTTVNTSPTAFTSNVIQLKWDSALK</sequence>
<evidence type="ECO:0000313" key="2">
    <source>
        <dbReference type="Proteomes" id="UP000324222"/>
    </source>
</evidence>
<dbReference type="EMBL" id="VSRR010003229">
    <property type="protein sequence ID" value="MPC35238.1"/>
    <property type="molecule type" value="Genomic_DNA"/>
</dbReference>
<evidence type="ECO:0000313" key="1">
    <source>
        <dbReference type="EMBL" id="MPC35238.1"/>
    </source>
</evidence>
<gene>
    <name evidence="1" type="ORF">E2C01_028656</name>
</gene>
<organism evidence="1 2">
    <name type="scientific">Portunus trituberculatus</name>
    <name type="common">Swimming crab</name>
    <name type="synonym">Neptunus trituberculatus</name>
    <dbReference type="NCBI Taxonomy" id="210409"/>
    <lineage>
        <taxon>Eukaryota</taxon>
        <taxon>Metazoa</taxon>
        <taxon>Ecdysozoa</taxon>
        <taxon>Arthropoda</taxon>
        <taxon>Crustacea</taxon>
        <taxon>Multicrustacea</taxon>
        <taxon>Malacostraca</taxon>
        <taxon>Eumalacostraca</taxon>
        <taxon>Eucarida</taxon>
        <taxon>Decapoda</taxon>
        <taxon>Pleocyemata</taxon>
        <taxon>Brachyura</taxon>
        <taxon>Eubrachyura</taxon>
        <taxon>Portunoidea</taxon>
        <taxon>Portunidae</taxon>
        <taxon>Portuninae</taxon>
        <taxon>Portunus</taxon>
    </lineage>
</organism>
<proteinExistence type="predicted"/>
<reference evidence="1 2" key="1">
    <citation type="submission" date="2019-05" db="EMBL/GenBank/DDBJ databases">
        <title>Another draft genome of Portunus trituberculatus and its Hox gene families provides insights of decapod evolution.</title>
        <authorList>
            <person name="Jeong J.-H."/>
            <person name="Song I."/>
            <person name="Kim S."/>
            <person name="Choi T."/>
            <person name="Kim D."/>
            <person name="Ryu S."/>
            <person name="Kim W."/>
        </authorList>
    </citation>
    <scope>NUCLEOTIDE SEQUENCE [LARGE SCALE GENOMIC DNA]</scope>
    <source>
        <tissue evidence="1">Muscle</tissue>
    </source>
</reference>
<dbReference type="Proteomes" id="UP000324222">
    <property type="component" value="Unassembled WGS sequence"/>
</dbReference>
<name>A0A5B7EPL4_PORTR</name>
<keyword evidence="2" id="KW-1185">Reference proteome</keyword>
<dbReference type="AlphaFoldDB" id="A0A5B7EPL4"/>
<accession>A0A5B7EPL4</accession>